<organism evidence="12 13">
    <name type="scientific">Champsocephalus esox</name>
    <name type="common">pike icefish</name>
    <dbReference type="NCBI Taxonomy" id="159716"/>
    <lineage>
        <taxon>Eukaryota</taxon>
        <taxon>Metazoa</taxon>
        <taxon>Chordata</taxon>
        <taxon>Craniata</taxon>
        <taxon>Vertebrata</taxon>
        <taxon>Euteleostomi</taxon>
        <taxon>Actinopterygii</taxon>
        <taxon>Neopterygii</taxon>
        <taxon>Teleostei</taxon>
        <taxon>Neoteleostei</taxon>
        <taxon>Acanthomorphata</taxon>
        <taxon>Eupercaria</taxon>
        <taxon>Perciformes</taxon>
        <taxon>Notothenioidei</taxon>
        <taxon>Channichthyidae</taxon>
        <taxon>Champsocephalus</taxon>
    </lineage>
</organism>
<keyword evidence="6" id="KW-0418">Kinase</keyword>
<feature type="compositionally biased region" description="Polar residues" evidence="10">
    <location>
        <begin position="641"/>
        <end position="657"/>
    </location>
</feature>
<dbReference type="SMART" id="SM00220">
    <property type="entry name" value="S_TKc"/>
    <property type="match status" value="1"/>
</dbReference>
<comment type="catalytic activity">
    <reaction evidence="9">
        <text>L-seryl-[protein] + ATP = O-phospho-L-seryl-[protein] + ADP + H(+)</text>
        <dbReference type="Rhea" id="RHEA:17989"/>
        <dbReference type="Rhea" id="RHEA-COMP:9863"/>
        <dbReference type="Rhea" id="RHEA-COMP:11604"/>
        <dbReference type="ChEBI" id="CHEBI:15378"/>
        <dbReference type="ChEBI" id="CHEBI:29999"/>
        <dbReference type="ChEBI" id="CHEBI:30616"/>
        <dbReference type="ChEBI" id="CHEBI:83421"/>
        <dbReference type="ChEBI" id="CHEBI:456216"/>
        <dbReference type="EC" id="2.7.11.1"/>
    </reaction>
</comment>
<dbReference type="GO" id="GO:0005524">
    <property type="term" value="F:ATP binding"/>
    <property type="evidence" value="ECO:0007669"/>
    <property type="project" value="UniProtKB-KW"/>
</dbReference>
<gene>
    <name evidence="12" type="ORF">CesoFtcFv8_024288</name>
</gene>
<feature type="domain" description="Protein kinase" evidence="11">
    <location>
        <begin position="45"/>
        <end position="310"/>
    </location>
</feature>
<evidence type="ECO:0000256" key="6">
    <source>
        <dbReference type="ARBA" id="ARBA00022777"/>
    </source>
</evidence>
<proteinExistence type="predicted"/>
<evidence type="ECO:0000256" key="4">
    <source>
        <dbReference type="ARBA" id="ARBA00022679"/>
    </source>
</evidence>
<feature type="compositionally biased region" description="Polar residues" evidence="10">
    <location>
        <begin position="538"/>
        <end position="547"/>
    </location>
</feature>
<dbReference type="Gene3D" id="1.10.510.10">
    <property type="entry name" value="Transferase(Phosphotransferase) domain 1"/>
    <property type="match status" value="1"/>
</dbReference>
<evidence type="ECO:0000313" key="13">
    <source>
        <dbReference type="Proteomes" id="UP001335648"/>
    </source>
</evidence>
<evidence type="ECO:0000256" key="9">
    <source>
        <dbReference type="ARBA" id="ARBA00048679"/>
    </source>
</evidence>
<dbReference type="Pfam" id="PF00069">
    <property type="entry name" value="Pkinase"/>
    <property type="match status" value="1"/>
</dbReference>
<keyword evidence="13" id="KW-1185">Reference proteome</keyword>
<name>A0AAN8B668_9TELE</name>
<keyword evidence="3" id="KW-0597">Phosphoprotein</keyword>
<accession>A0AAN8B668</accession>
<dbReference type="CDD" id="cd14037">
    <property type="entry name" value="STKc_NAK_like"/>
    <property type="match status" value="1"/>
</dbReference>
<dbReference type="FunFam" id="1.10.510.10:FF:000072">
    <property type="entry name" value="AP2 associated kinase 1"/>
    <property type="match status" value="1"/>
</dbReference>
<dbReference type="InterPro" id="IPR051744">
    <property type="entry name" value="AP2_assoc_SerThr_kinase"/>
</dbReference>
<evidence type="ECO:0000313" key="12">
    <source>
        <dbReference type="EMBL" id="KAK5878927.1"/>
    </source>
</evidence>
<dbReference type="InterPro" id="IPR000719">
    <property type="entry name" value="Prot_kinase_dom"/>
</dbReference>
<dbReference type="SUPFAM" id="SSF56112">
    <property type="entry name" value="Protein kinase-like (PK-like)"/>
    <property type="match status" value="1"/>
</dbReference>
<dbReference type="AlphaFoldDB" id="A0AAN8B668"/>
<protein>
    <recommendedName>
        <fullName evidence="1">non-specific serine/threonine protein kinase</fullName>
        <ecNumber evidence="1">2.7.11.1</ecNumber>
    </recommendedName>
</protein>
<evidence type="ECO:0000256" key="5">
    <source>
        <dbReference type="ARBA" id="ARBA00022741"/>
    </source>
</evidence>
<dbReference type="Proteomes" id="UP001335648">
    <property type="component" value="Unassembled WGS sequence"/>
</dbReference>
<dbReference type="InterPro" id="IPR011009">
    <property type="entry name" value="Kinase-like_dom_sf"/>
</dbReference>
<evidence type="ECO:0000256" key="7">
    <source>
        <dbReference type="ARBA" id="ARBA00022840"/>
    </source>
</evidence>
<dbReference type="PANTHER" id="PTHR47907">
    <property type="entry name" value="PROTEIN KINASE DOMAIN-CONTAINING PROTEIN"/>
    <property type="match status" value="1"/>
</dbReference>
<keyword evidence="2" id="KW-0723">Serine/threonine-protein kinase</keyword>
<evidence type="ECO:0000259" key="11">
    <source>
        <dbReference type="PROSITE" id="PS50011"/>
    </source>
</evidence>
<feature type="region of interest" description="Disordered" evidence="10">
    <location>
        <begin position="474"/>
        <end position="663"/>
    </location>
</feature>
<feature type="compositionally biased region" description="Polar residues" evidence="10">
    <location>
        <begin position="357"/>
        <end position="366"/>
    </location>
</feature>
<dbReference type="GO" id="GO:0004674">
    <property type="term" value="F:protein serine/threonine kinase activity"/>
    <property type="evidence" value="ECO:0007669"/>
    <property type="project" value="UniProtKB-KW"/>
</dbReference>
<sequence length="819" mass="87455">MRKFFDSRRELVSSGPGSGGGGSSGSSHAGGNFIGRNFTVGRHQVTVEEIIAEGGFAIVFLVRTNQGVRCALKRMYVNNEHDLQVCKCEIQIMKDLVGHKNIVGYLDSSITAMGSRDVWEVFILMDFCKGGQVVNLMNQRLQTGFTEAEVLQIFCDTCDAVSRLHQRKTPIIHRDLKVENILLHDKGHYVLCDFGSATNKFQSPQTEGVAVVEEEIKKYTTLSYRAPEMVNLYNNQIITTKSDVWALGCLLYKVCFFTLPFGESQVAICDGSFTIPDNSRYSYDLHCLIRYMLEPDQEKRPDIYQVSFFAFKLAQRTCPVQNVKNSPIPCKLPEPIKASEAAAAKKNQAKPRLTDPIPTTETSITPRQRPKAAHTQPAAGILPIQPAALTPRKRPNLPGGAAAQPVGVSLNLSQPAAALQSQKAQTSVLPIVQPQNNSNQAAAPQKQVQPAAEITAAAAAAAAAAVVSPVTKAEPQAQPIVQQHHHPPPSASAPSQQAAPSSPAAPQRPARRKQAQQQQPAAAAAQASPVKQAPGQPLVSQQQQLITPPSAAQAQPAPSESSPKTAEATPPSSPKTTEERGHQRTPSDVTVRGVTGVPVSDPSQQPQGANADAAPNQSLASPPCTAQLVDFGVVDGGQGQNTSGPPAETTDSASQPAWNPFDDDTFSNLSADGFKTEDKRPTDFLLETKPPSTEELIPGLLDLTVDTPQDNVERASNLVDVDSGASQLVVPDPFSILDLSDTPEKLIEGLKSPEPSSLLLQDLLSLSDPFGGSVEVAAKDPLTTDHSLLGCSLISGSSAPPGSEQQRHLLPLLRCLCSG</sequence>
<dbReference type="InterPro" id="IPR008271">
    <property type="entry name" value="Ser/Thr_kinase_AS"/>
</dbReference>
<evidence type="ECO:0000256" key="8">
    <source>
        <dbReference type="ARBA" id="ARBA00047899"/>
    </source>
</evidence>
<keyword evidence="7" id="KW-0067">ATP-binding</keyword>
<comment type="catalytic activity">
    <reaction evidence="8">
        <text>L-threonyl-[protein] + ATP = O-phospho-L-threonyl-[protein] + ADP + H(+)</text>
        <dbReference type="Rhea" id="RHEA:46608"/>
        <dbReference type="Rhea" id="RHEA-COMP:11060"/>
        <dbReference type="Rhea" id="RHEA-COMP:11605"/>
        <dbReference type="ChEBI" id="CHEBI:15378"/>
        <dbReference type="ChEBI" id="CHEBI:30013"/>
        <dbReference type="ChEBI" id="CHEBI:30616"/>
        <dbReference type="ChEBI" id="CHEBI:61977"/>
        <dbReference type="ChEBI" id="CHEBI:456216"/>
        <dbReference type="EC" id="2.7.11.1"/>
    </reaction>
</comment>
<reference evidence="12 13" key="1">
    <citation type="journal article" date="2023" name="Mol. Biol. Evol.">
        <title>Genomics of Secondarily Temperate Adaptation in the Only Non-Antarctic Icefish.</title>
        <authorList>
            <person name="Rivera-Colon A.G."/>
            <person name="Rayamajhi N."/>
            <person name="Minhas B.F."/>
            <person name="Madrigal G."/>
            <person name="Bilyk K.T."/>
            <person name="Yoon V."/>
            <person name="Hune M."/>
            <person name="Gregory S."/>
            <person name="Cheng C.H.C."/>
            <person name="Catchen J.M."/>
        </authorList>
    </citation>
    <scope>NUCLEOTIDE SEQUENCE [LARGE SCALE GENOMIC DNA]</scope>
    <source>
        <strain evidence="12">JC2023a</strain>
    </source>
</reference>
<keyword evidence="4" id="KW-0808">Transferase</keyword>
<feature type="compositionally biased region" description="Low complexity" evidence="10">
    <location>
        <begin position="515"/>
        <end position="534"/>
    </location>
</feature>
<evidence type="ECO:0000256" key="2">
    <source>
        <dbReference type="ARBA" id="ARBA00022527"/>
    </source>
</evidence>
<feature type="compositionally biased region" description="Low complexity" evidence="10">
    <location>
        <begin position="492"/>
        <end position="508"/>
    </location>
</feature>
<evidence type="ECO:0000256" key="1">
    <source>
        <dbReference type="ARBA" id="ARBA00012513"/>
    </source>
</evidence>
<feature type="region of interest" description="Disordered" evidence="10">
    <location>
        <begin position="341"/>
        <end position="384"/>
    </location>
</feature>
<evidence type="ECO:0000256" key="10">
    <source>
        <dbReference type="SAM" id="MobiDB-lite"/>
    </source>
</evidence>
<evidence type="ECO:0000256" key="3">
    <source>
        <dbReference type="ARBA" id="ARBA00022553"/>
    </source>
</evidence>
<dbReference type="PROSITE" id="PS00108">
    <property type="entry name" value="PROTEIN_KINASE_ST"/>
    <property type="match status" value="1"/>
</dbReference>
<dbReference type="EMBL" id="JAULUE010002065">
    <property type="protein sequence ID" value="KAK5878927.1"/>
    <property type="molecule type" value="Genomic_DNA"/>
</dbReference>
<dbReference type="EC" id="2.7.11.1" evidence="1"/>
<comment type="caution">
    <text evidence="12">The sequence shown here is derived from an EMBL/GenBank/DDBJ whole genome shotgun (WGS) entry which is preliminary data.</text>
</comment>
<keyword evidence="5" id="KW-0547">Nucleotide-binding</keyword>
<feature type="compositionally biased region" description="Low complexity" evidence="10">
    <location>
        <begin position="548"/>
        <end position="563"/>
    </location>
</feature>
<dbReference type="PANTHER" id="PTHR47907:SF5">
    <property type="entry name" value="AP2 ASSOCIATED KINASE 1"/>
    <property type="match status" value="1"/>
</dbReference>
<dbReference type="PROSITE" id="PS50011">
    <property type="entry name" value="PROTEIN_KINASE_DOM"/>
    <property type="match status" value="1"/>
</dbReference>